<accession>A0A699ZGE8</accession>
<evidence type="ECO:0000313" key="1">
    <source>
        <dbReference type="EMBL" id="GFH21817.1"/>
    </source>
</evidence>
<dbReference type="InterPro" id="IPR036514">
    <property type="entry name" value="SGNH_hydro_sf"/>
</dbReference>
<reference evidence="1 2" key="1">
    <citation type="submission" date="2020-02" db="EMBL/GenBank/DDBJ databases">
        <title>Draft genome sequence of Haematococcus lacustris strain NIES-144.</title>
        <authorList>
            <person name="Morimoto D."/>
            <person name="Nakagawa S."/>
            <person name="Yoshida T."/>
            <person name="Sawayama S."/>
        </authorList>
    </citation>
    <scope>NUCLEOTIDE SEQUENCE [LARGE SCALE GENOMIC DNA]</scope>
    <source>
        <strain evidence="1 2">NIES-144</strain>
    </source>
</reference>
<dbReference type="SUPFAM" id="SSF52266">
    <property type="entry name" value="SGNH hydrolase"/>
    <property type="match status" value="1"/>
</dbReference>
<keyword evidence="2" id="KW-1185">Reference proteome</keyword>
<evidence type="ECO:0000313" key="2">
    <source>
        <dbReference type="Proteomes" id="UP000485058"/>
    </source>
</evidence>
<organism evidence="1 2">
    <name type="scientific">Haematococcus lacustris</name>
    <name type="common">Green alga</name>
    <name type="synonym">Haematococcus pluvialis</name>
    <dbReference type="NCBI Taxonomy" id="44745"/>
    <lineage>
        <taxon>Eukaryota</taxon>
        <taxon>Viridiplantae</taxon>
        <taxon>Chlorophyta</taxon>
        <taxon>core chlorophytes</taxon>
        <taxon>Chlorophyceae</taxon>
        <taxon>CS clade</taxon>
        <taxon>Chlamydomonadales</taxon>
        <taxon>Haematococcaceae</taxon>
        <taxon>Haematococcus</taxon>
    </lineage>
</organism>
<dbReference type="Proteomes" id="UP000485058">
    <property type="component" value="Unassembled WGS sequence"/>
</dbReference>
<proteinExistence type="predicted"/>
<name>A0A699ZGE8_HAELA</name>
<sequence>MWSIVNQSWAAAVRNVHDVSNKGAAPSSTTGPEIPFARALIAAGASQLVGFIQGEGDAMTIYNSISAWNPQGIPWAYQYNPLMTRLIATARAQLVQWHPLLPVAISLQAVTDRDRVFPLISVIRDQTQAMLMPNLVMADMEGCPLYSVDFSGFDGYLGIYGWVGWQSIHLSRSGQTCMGQRFAAAYTAGKPHFVTPPGSA</sequence>
<protein>
    <submittedName>
        <fullName evidence="1">SASA domain-containing protein</fullName>
    </submittedName>
</protein>
<dbReference type="Gene3D" id="3.40.50.1110">
    <property type="entry name" value="SGNH hydrolase"/>
    <property type="match status" value="1"/>
</dbReference>
<gene>
    <name evidence="1" type="ORF">HaLaN_19187</name>
</gene>
<dbReference type="AlphaFoldDB" id="A0A699ZGE8"/>
<comment type="caution">
    <text evidence="1">The sequence shown here is derived from an EMBL/GenBank/DDBJ whole genome shotgun (WGS) entry which is preliminary data.</text>
</comment>
<feature type="non-terminal residue" evidence="1">
    <location>
        <position position="1"/>
    </location>
</feature>
<dbReference type="EMBL" id="BLLF01001911">
    <property type="protein sequence ID" value="GFH21817.1"/>
    <property type="molecule type" value="Genomic_DNA"/>
</dbReference>